<dbReference type="EMBL" id="JBHUII010000004">
    <property type="protein sequence ID" value="MFD2205731.1"/>
    <property type="molecule type" value="Genomic_DNA"/>
</dbReference>
<dbReference type="Proteomes" id="UP001597294">
    <property type="component" value="Unassembled WGS sequence"/>
</dbReference>
<feature type="transmembrane region" description="Helical" evidence="1">
    <location>
        <begin position="6"/>
        <end position="25"/>
    </location>
</feature>
<dbReference type="PANTHER" id="PTHR14859:SF15">
    <property type="entry name" value="ENDONUCLEASE_EXONUCLEASE_PHOSPHATASE DOMAIN-CONTAINING PROTEIN"/>
    <property type="match status" value="1"/>
</dbReference>
<evidence type="ECO:0000259" key="2">
    <source>
        <dbReference type="Pfam" id="PF03372"/>
    </source>
</evidence>
<dbReference type="SUPFAM" id="SSF56219">
    <property type="entry name" value="DNase I-like"/>
    <property type="match status" value="1"/>
</dbReference>
<accession>A0ABW5BKN7</accession>
<dbReference type="PANTHER" id="PTHR14859">
    <property type="entry name" value="CALCOFLUOR WHITE HYPERSENSITIVE PROTEIN PRECURSOR"/>
    <property type="match status" value="1"/>
</dbReference>
<reference evidence="4" key="1">
    <citation type="journal article" date="2019" name="Int. J. Syst. Evol. Microbiol.">
        <title>The Global Catalogue of Microorganisms (GCM) 10K type strain sequencing project: providing services to taxonomists for standard genome sequencing and annotation.</title>
        <authorList>
            <consortium name="The Broad Institute Genomics Platform"/>
            <consortium name="The Broad Institute Genome Sequencing Center for Infectious Disease"/>
            <person name="Wu L."/>
            <person name="Ma J."/>
        </authorList>
    </citation>
    <scope>NUCLEOTIDE SEQUENCE [LARGE SCALE GENOMIC DNA]</scope>
    <source>
        <strain evidence="4">CGMCC 4.7192</strain>
    </source>
</reference>
<dbReference type="Pfam" id="PF03372">
    <property type="entry name" value="Exo_endo_phos"/>
    <property type="match status" value="1"/>
</dbReference>
<name>A0ABW5BKN7_9PROT</name>
<dbReference type="GO" id="GO:0004519">
    <property type="term" value="F:endonuclease activity"/>
    <property type="evidence" value="ECO:0007669"/>
    <property type="project" value="UniProtKB-KW"/>
</dbReference>
<keyword evidence="4" id="KW-1185">Reference proteome</keyword>
<dbReference type="Gene3D" id="3.60.10.10">
    <property type="entry name" value="Endonuclease/exonuclease/phosphatase"/>
    <property type="match status" value="1"/>
</dbReference>
<gene>
    <name evidence="3" type="ORF">ACFSKO_08920</name>
</gene>
<sequence length="366" mass="42493">MLHYLLGFITLLCFLASVIPFIPIAHGAVRIFDFGRLQIFSISVFTFMAVVMLLAQDQYGAILSVMLLCSIFIEFFHIARFTPLWRKQSARFDPDKYNPDKHEKAITFKLLVCNVKQGNKSYEKLIDIIEDCDPDILILMETDQVWVDALRSVSDRYDYKLSCPQDNSYGMFLVSRLELTKGDVQFLLNKGIPSFHCTFKLKNETEFNLIAIHPDPPVPHRDTVGRDAEILVAGKKARYRKRPLIVAGDLNDVAWSSTTRRFLRISRLLDPRQGRGLFNTFDARFPFLRWPLDHIFHSEEFELVTIRRQPFMGSDHFPMFYELAYVCENNNALPVDPTVTEMKEARALIKTEGKRDRRPVGEDWEK</sequence>
<dbReference type="RefSeq" id="WP_380250627.1">
    <property type="nucleotide sequence ID" value="NZ_JBHUII010000004.1"/>
</dbReference>
<keyword evidence="3" id="KW-0255">Endonuclease</keyword>
<organism evidence="3 4">
    <name type="scientific">Kiloniella antarctica</name>
    <dbReference type="NCBI Taxonomy" id="1550907"/>
    <lineage>
        <taxon>Bacteria</taxon>
        <taxon>Pseudomonadati</taxon>
        <taxon>Pseudomonadota</taxon>
        <taxon>Alphaproteobacteria</taxon>
        <taxon>Rhodospirillales</taxon>
        <taxon>Kiloniellaceae</taxon>
        <taxon>Kiloniella</taxon>
    </lineage>
</organism>
<evidence type="ECO:0000313" key="3">
    <source>
        <dbReference type="EMBL" id="MFD2205731.1"/>
    </source>
</evidence>
<comment type="caution">
    <text evidence="3">The sequence shown here is derived from an EMBL/GenBank/DDBJ whole genome shotgun (WGS) entry which is preliminary data.</text>
</comment>
<protein>
    <submittedName>
        <fullName evidence="3">Endonuclease/exonuclease/phosphatase family protein</fullName>
    </submittedName>
</protein>
<feature type="domain" description="Endonuclease/exonuclease/phosphatase" evidence="2">
    <location>
        <begin position="114"/>
        <end position="316"/>
    </location>
</feature>
<dbReference type="InterPro" id="IPR005135">
    <property type="entry name" value="Endo/exonuclease/phosphatase"/>
</dbReference>
<keyword evidence="1" id="KW-1133">Transmembrane helix</keyword>
<keyword evidence="3" id="KW-0540">Nuclease</keyword>
<proteinExistence type="predicted"/>
<keyword evidence="3" id="KW-0378">Hydrolase</keyword>
<dbReference type="InterPro" id="IPR036691">
    <property type="entry name" value="Endo/exonu/phosph_ase_sf"/>
</dbReference>
<keyword evidence="1" id="KW-0812">Transmembrane</keyword>
<feature type="transmembrane region" description="Helical" evidence="1">
    <location>
        <begin position="61"/>
        <end position="79"/>
    </location>
</feature>
<evidence type="ECO:0000256" key="1">
    <source>
        <dbReference type="SAM" id="Phobius"/>
    </source>
</evidence>
<evidence type="ECO:0000313" key="4">
    <source>
        <dbReference type="Proteomes" id="UP001597294"/>
    </source>
</evidence>
<feature type="transmembrane region" description="Helical" evidence="1">
    <location>
        <begin position="37"/>
        <end position="55"/>
    </location>
</feature>
<dbReference type="InterPro" id="IPR051916">
    <property type="entry name" value="GPI-anchor_lipid_remodeler"/>
</dbReference>
<keyword evidence="1" id="KW-0472">Membrane</keyword>